<feature type="region of interest" description="Disordered" evidence="8">
    <location>
        <begin position="29"/>
        <end position="58"/>
    </location>
</feature>
<organism evidence="10 11">
    <name type="scientific">Hydrogenophaga electricum</name>
    <dbReference type="NCBI Taxonomy" id="1230953"/>
    <lineage>
        <taxon>Bacteria</taxon>
        <taxon>Pseudomonadati</taxon>
        <taxon>Pseudomonadota</taxon>
        <taxon>Betaproteobacteria</taxon>
        <taxon>Burkholderiales</taxon>
        <taxon>Comamonadaceae</taxon>
        <taxon>Hydrogenophaga</taxon>
    </lineage>
</organism>
<dbReference type="PANTHER" id="PTHR34982:SF1">
    <property type="entry name" value="FLAGELLAR ASSEMBLY PROTEIN FLIH"/>
    <property type="match status" value="1"/>
</dbReference>
<proteinExistence type="inferred from homology"/>
<keyword evidence="11" id="KW-1185">Reference proteome</keyword>
<dbReference type="InterPro" id="IPR051472">
    <property type="entry name" value="T3SS_Stator/FliH"/>
</dbReference>
<protein>
    <recommendedName>
        <fullName evidence="3">Flagellar assembly protein FliH</fullName>
    </recommendedName>
</protein>
<evidence type="ECO:0000259" key="9">
    <source>
        <dbReference type="Pfam" id="PF02108"/>
    </source>
</evidence>
<comment type="caution">
    <text evidence="10">The sequence shown here is derived from an EMBL/GenBank/DDBJ whole genome shotgun (WGS) entry which is preliminary data.</text>
</comment>
<comment type="function">
    <text evidence="1">Needed for flagellar regrowth and assembly.</text>
</comment>
<keyword evidence="7" id="KW-1006">Bacterial flagellum protein export</keyword>
<name>A0ABQ6C667_9BURK</name>
<evidence type="ECO:0000313" key="11">
    <source>
        <dbReference type="Proteomes" id="UP001156903"/>
    </source>
</evidence>
<evidence type="ECO:0000256" key="6">
    <source>
        <dbReference type="ARBA" id="ARBA00022927"/>
    </source>
</evidence>
<feature type="domain" description="Flagellar assembly protein FliH/Type III secretion system HrpE" evidence="9">
    <location>
        <begin position="102"/>
        <end position="225"/>
    </location>
</feature>
<feature type="compositionally biased region" description="Acidic residues" evidence="8">
    <location>
        <begin position="36"/>
        <end position="46"/>
    </location>
</feature>
<evidence type="ECO:0000256" key="7">
    <source>
        <dbReference type="ARBA" id="ARBA00023225"/>
    </source>
</evidence>
<dbReference type="Proteomes" id="UP001156903">
    <property type="component" value="Unassembled WGS sequence"/>
</dbReference>
<keyword evidence="5" id="KW-1005">Bacterial flagellum biogenesis</keyword>
<dbReference type="EMBL" id="BSPB01000025">
    <property type="protein sequence ID" value="GLS15435.1"/>
    <property type="molecule type" value="Genomic_DNA"/>
</dbReference>
<evidence type="ECO:0000313" key="10">
    <source>
        <dbReference type="EMBL" id="GLS15435.1"/>
    </source>
</evidence>
<evidence type="ECO:0000256" key="2">
    <source>
        <dbReference type="ARBA" id="ARBA00006602"/>
    </source>
</evidence>
<comment type="similarity">
    <text evidence="2">Belongs to the FliH family.</text>
</comment>
<sequence>MTASSKPTAKPSFSRIIPREEIGAVRSWHFSAVDGSEPEPPIEPDEPAGAPAPDAEERLQAALDQAREEAFAAGFAQGHDTGSRETREALEAPIQQAAADTAERMAQLLHGMAEQLIAAEQKMSRQLLDLACDLARQVVRQELMVNTQHMRPVIEEALEQVIDDGLPATVRLNPNDLALLQDSLTQAMGENAPELVADDSVSPGGCIVQTPHSLVDASVEKRWARAIGNLGLSVPWNPEDTDV</sequence>
<accession>A0ABQ6C667</accession>
<gene>
    <name evidence="10" type="ORF">GCM10007935_28710</name>
</gene>
<dbReference type="RefSeq" id="WP_234265344.1">
    <property type="nucleotide sequence ID" value="NZ_BSPB01000025.1"/>
</dbReference>
<dbReference type="PANTHER" id="PTHR34982">
    <property type="entry name" value="YOP PROTEINS TRANSLOCATION PROTEIN L"/>
    <property type="match status" value="1"/>
</dbReference>
<keyword evidence="6" id="KW-0653">Protein transport</keyword>
<dbReference type="SUPFAM" id="SSF160527">
    <property type="entry name" value="V-type ATPase subunit E-like"/>
    <property type="match status" value="1"/>
</dbReference>
<evidence type="ECO:0000256" key="5">
    <source>
        <dbReference type="ARBA" id="ARBA00022795"/>
    </source>
</evidence>
<evidence type="ECO:0000256" key="1">
    <source>
        <dbReference type="ARBA" id="ARBA00003041"/>
    </source>
</evidence>
<dbReference type="Pfam" id="PF02108">
    <property type="entry name" value="FliH"/>
    <property type="match status" value="1"/>
</dbReference>
<evidence type="ECO:0000256" key="4">
    <source>
        <dbReference type="ARBA" id="ARBA00022448"/>
    </source>
</evidence>
<reference evidence="11" key="1">
    <citation type="journal article" date="2019" name="Int. J. Syst. Evol. Microbiol.">
        <title>The Global Catalogue of Microorganisms (GCM) 10K type strain sequencing project: providing services to taxonomists for standard genome sequencing and annotation.</title>
        <authorList>
            <consortium name="The Broad Institute Genomics Platform"/>
            <consortium name="The Broad Institute Genome Sequencing Center for Infectious Disease"/>
            <person name="Wu L."/>
            <person name="Ma J."/>
        </authorList>
    </citation>
    <scope>NUCLEOTIDE SEQUENCE [LARGE SCALE GENOMIC DNA]</scope>
    <source>
        <strain evidence="11">NBRC 109341</strain>
    </source>
</reference>
<dbReference type="InterPro" id="IPR018035">
    <property type="entry name" value="Flagellar_FliH/T3SS_HrpE"/>
</dbReference>
<evidence type="ECO:0000256" key="8">
    <source>
        <dbReference type="SAM" id="MobiDB-lite"/>
    </source>
</evidence>
<evidence type="ECO:0000256" key="3">
    <source>
        <dbReference type="ARBA" id="ARBA00016507"/>
    </source>
</evidence>
<keyword evidence="4" id="KW-0813">Transport</keyword>